<keyword evidence="4" id="KW-0418">Kinase</keyword>
<dbReference type="EC" id="2.7.1.158" evidence="1"/>
<feature type="region of interest" description="Disordered" evidence="7">
    <location>
        <begin position="1"/>
        <end position="21"/>
    </location>
</feature>
<dbReference type="Pfam" id="PF06090">
    <property type="entry name" value="Ins_P5_2-kin"/>
    <property type="match status" value="1"/>
</dbReference>
<proteinExistence type="predicted"/>
<accession>A0AAD5LKH0</accession>
<keyword evidence="9" id="KW-1185">Reference proteome</keyword>
<dbReference type="PANTHER" id="PTHR14456:SF2">
    <property type="entry name" value="INOSITOL-PENTAKISPHOSPHATE 2-KINASE"/>
    <property type="match status" value="1"/>
</dbReference>
<feature type="compositionally biased region" description="Low complexity" evidence="7">
    <location>
        <begin position="256"/>
        <end position="271"/>
    </location>
</feature>
<dbReference type="InterPro" id="IPR043001">
    <property type="entry name" value="IP5_2-K_N_lobe"/>
</dbReference>
<organism evidence="8 9">
    <name type="scientific">Pythium insidiosum</name>
    <name type="common">Pythiosis disease agent</name>
    <dbReference type="NCBI Taxonomy" id="114742"/>
    <lineage>
        <taxon>Eukaryota</taxon>
        <taxon>Sar</taxon>
        <taxon>Stramenopiles</taxon>
        <taxon>Oomycota</taxon>
        <taxon>Peronosporomycetes</taxon>
        <taxon>Pythiales</taxon>
        <taxon>Pythiaceae</taxon>
        <taxon>Pythium</taxon>
    </lineage>
</organism>
<evidence type="ECO:0000256" key="6">
    <source>
        <dbReference type="ARBA" id="ARBA00029574"/>
    </source>
</evidence>
<name>A0AAD5LKH0_PYTIN</name>
<evidence type="ECO:0000256" key="4">
    <source>
        <dbReference type="ARBA" id="ARBA00022777"/>
    </source>
</evidence>
<keyword evidence="2" id="KW-0808">Transferase</keyword>
<gene>
    <name evidence="8" type="ORF">P43SY_003059</name>
</gene>
<dbReference type="AlphaFoldDB" id="A0AAD5LKH0"/>
<evidence type="ECO:0000256" key="3">
    <source>
        <dbReference type="ARBA" id="ARBA00022741"/>
    </source>
</evidence>
<dbReference type="InterPro" id="IPR009286">
    <property type="entry name" value="Ins_P5_2-kin"/>
</dbReference>
<feature type="region of interest" description="Disordered" evidence="7">
    <location>
        <begin position="240"/>
        <end position="310"/>
    </location>
</feature>
<evidence type="ECO:0000256" key="2">
    <source>
        <dbReference type="ARBA" id="ARBA00022679"/>
    </source>
</evidence>
<dbReference type="EMBL" id="JAKCXM010000120">
    <property type="protein sequence ID" value="KAJ0401738.1"/>
    <property type="molecule type" value="Genomic_DNA"/>
</dbReference>
<dbReference type="Proteomes" id="UP001209570">
    <property type="component" value="Unassembled WGS sequence"/>
</dbReference>
<dbReference type="GO" id="GO:0035299">
    <property type="term" value="F:inositol-1,3,4,5,6-pentakisphosphate 2-kinase activity"/>
    <property type="evidence" value="ECO:0007669"/>
    <property type="project" value="UniProtKB-EC"/>
</dbReference>
<keyword evidence="3" id="KW-0547">Nucleotide-binding</keyword>
<dbReference type="PANTHER" id="PTHR14456">
    <property type="entry name" value="INOSITOL POLYPHOSPHATE KINASE 1"/>
    <property type="match status" value="1"/>
</dbReference>
<dbReference type="GO" id="GO:0032958">
    <property type="term" value="P:inositol phosphate biosynthetic process"/>
    <property type="evidence" value="ECO:0007669"/>
    <property type="project" value="TreeGrafter"/>
</dbReference>
<feature type="compositionally biased region" description="Acidic residues" evidence="7">
    <location>
        <begin position="275"/>
        <end position="302"/>
    </location>
</feature>
<keyword evidence="5" id="KW-0067">ATP-binding</keyword>
<evidence type="ECO:0000256" key="1">
    <source>
        <dbReference type="ARBA" id="ARBA00012023"/>
    </source>
</evidence>
<evidence type="ECO:0000313" key="9">
    <source>
        <dbReference type="Proteomes" id="UP001209570"/>
    </source>
</evidence>
<reference evidence="8" key="1">
    <citation type="submission" date="2021-12" db="EMBL/GenBank/DDBJ databases">
        <title>Prjna785345.</title>
        <authorList>
            <person name="Rujirawat T."/>
            <person name="Krajaejun T."/>
        </authorList>
    </citation>
    <scope>NUCLEOTIDE SEQUENCE</scope>
    <source>
        <strain evidence="8">Pi057C3</strain>
    </source>
</reference>
<dbReference type="GO" id="GO:0005524">
    <property type="term" value="F:ATP binding"/>
    <property type="evidence" value="ECO:0007669"/>
    <property type="project" value="UniProtKB-KW"/>
</dbReference>
<dbReference type="Gene3D" id="3.30.200.110">
    <property type="entry name" value="Inositol-pentakisphosphate 2-kinase, N-lobe"/>
    <property type="match status" value="1"/>
</dbReference>
<dbReference type="GO" id="GO:0005634">
    <property type="term" value="C:nucleus"/>
    <property type="evidence" value="ECO:0007669"/>
    <property type="project" value="TreeGrafter"/>
</dbReference>
<protein>
    <recommendedName>
        <fullName evidence="1">inositol-pentakisphosphate 2-kinase</fullName>
        <ecNumber evidence="1">2.7.1.158</ecNumber>
    </recommendedName>
    <alternativeName>
        <fullName evidence="6">Ins(1,3,4,5,6)P5 2-kinase</fullName>
    </alternativeName>
</protein>
<evidence type="ECO:0000256" key="5">
    <source>
        <dbReference type="ARBA" id="ARBA00022840"/>
    </source>
</evidence>
<sequence length="708" mass="79406">MFLLKPQDAERQQAERAASPSILPRPQGVVMVAREWKYVAEGGANVLFRHHPPADAEPNDAVEMFRGKLLRVKKCDAVVKPKKRKNKNAVTAAAKYPAHYPHPLQVLEYATNDILPYLVQRTEGAIAGRGSRSSSKWVYDQVAQLMEVEKRFLVDLNDQLLSLESRPEHRRQSQIDVELQCVMLLPDVTLPSPDDSTLSIIEPPRVRSSRALTLDDGSGSTTEQTDEDICDQLAEEMESVIQESRQRGDSIDEDSGSNSWVSSSTTSSSSGDDAAITDDVDEHGDDADASENDDYGPEDERDDSVLMPPQQRCRLPSGGCDVFDCCFRNICVEIKPKIGFKPSGSLIPEIKQRVCRFCMHQHFKRSTGKVEEISEFCPLDLYSRNPDRIRKAFRALQRTPQNNFKVFVRSNNDAVVNIITGMNADALPKGVAQAKYSCKRKRMGFRHSCQSIGAESELELDFDSPPVGEKLLPDVMELLTEVLMNLEILEDLKKMQQLDHISVDGMWHLQKLLHELSGVASEQNQHSPLSPLLLDLVNLLRTDADAQQEDDDRMHPGSLNRCLAFLDVALAAVADIDVTKGARSWKELSLSSFTEFYAQLVRRFQVATTLKDCSLLLCLRRVDSSDAAIASLASGGSIQRVPRKRFDHLQEYEHVVVFRNMAFHCVIAVVDLDVKSHKSVDDYYQLDEKIVQHFAAAFGHRVDLECEA</sequence>
<comment type="caution">
    <text evidence="8">The sequence shown here is derived from an EMBL/GenBank/DDBJ whole genome shotgun (WGS) entry which is preliminary data.</text>
</comment>
<evidence type="ECO:0000313" key="8">
    <source>
        <dbReference type="EMBL" id="KAJ0401738.1"/>
    </source>
</evidence>
<evidence type="ECO:0000256" key="7">
    <source>
        <dbReference type="SAM" id="MobiDB-lite"/>
    </source>
</evidence>